<evidence type="ECO:0008006" key="5">
    <source>
        <dbReference type="Google" id="ProtNLM"/>
    </source>
</evidence>
<dbReference type="RefSeq" id="WP_146561775.1">
    <property type="nucleotide sequence ID" value="NZ_SIHJ01000001.1"/>
</dbReference>
<gene>
    <name evidence="3" type="ORF">KOR34_04240</name>
</gene>
<feature type="compositionally biased region" description="Basic and acidic residues" evidence="1">
    <location>
        <begin position="74"/>
        <end position="91"/>
    </location>
</feature>
<evidence type="ECO:0000313" key="4">
    <source>
        <dbReference type="Proteomes" id="UP000316714"/>
    </source>
</evidence>
<evidence type="ECO:0000313" key="3">
    <source>
        <dbReference type="EMBL" id="TWT35531.1"/>
    </source>
</evidence>
<feature type="region of interest" description="Disordered" evidence="1">
    <location>
        <begin position="56"/>
        <end position="98"/>
    </location>
</feature>
<dbReference type="OrthoDB" id="242701at2"/>
<name>A0A5C5VB63_9BACT</name>
<dbReference type="EMBL" id="SIHJ01000001">
    <property type="protein sequence ID" value="TWT35531.1"/>
    <property type="molecule type" value="Genomic_DNA"/>
</dbReference>
<feature type="compositionally biased region" description="Low complexity" evidence="1">
    <location>
        <begin position="319"/>
        <end position="344"/>
    </location>
</feature>
<feature type="signal peptide" evidence="2">
    <location>
        <begin position="1"/>
        <end position="23"/>
    </location>
</feature>
<keyword evidence="4" id="KW-1185">Reference proteome</keyword>
<dbReference type="Proteomes" id="UP000316714">
    <property type="component" value="Unassembled WGS sequence"/>
</dbReference>
<feature type="chain" id="PRO_5022991510" description="Carbohydrate-binding domain-containing protein" evidence="2">
    <location>
        <begin position="24"/>
        <end position="344"/>
    </location>
</feature>
<organism evidence="3 4">
    <name type="scientific">Posidoniimonas corsicana</name>
    <dbReference type="NCBI Taxonomy" id="1938618"/>
    <lineage>
        <taxon>Bacteria</taxon>
        <taxon>Pseudomonadati</taxon>
        <taxon>Planctomycetota</taxon>
        <taxon>Planctomycetia</taxon>
        <taxon>Pirellulales</taxon>
        <taxon>Lacipirellulaceae</taxon>
        <taxon>Posidoniimonas</taxon>
    </lineage>
</organism>
<evidence type="ECO:0000256" key="1">
    <source>
        <dbReference type="SAM" id="MobiDB-lite"/>
    </source>
</evidence>
<comment type="caution">
    <text evidence="3">The sequence shown here is derived from an EMBL/GenBank/DDBJ whole genome shotgun (WGS) entry which is preliminary data.</text>
</comment>
<dbReference type="AlphaFoldDB" id="A0A5C5VB63"/>
<feature type="region of interest" description="Disordered" evidence="1">
    <location>
        <begin position="318"/>
        <end position="344"/>
    </location>
</feature>
<keyword evidence="2" id="KW-0732">Signal</keyword>
<evidence type="ECO:0000256" key="2">
    <source>
        <dbReference type="SAM" id="SignalP"/>
    </source>
</evidence>
<reference evidence="3 4" key="1">
    <citation type="submission" date="2019-02" db="EMBL/GenBank/DDBJ databases">
        <title>Deep-cultivation of Planctomycetes and their phenomic and genomic characterization uncovers novel biology.</title>
        <authorList>
            <person name="Wiegand S."/>
            <person name="Jogler M."/>
            <person name="Boedeker C."/>
            <person name="Pinto D."/>
            <person name="Vollmers J."/>
            <person name="Rivas-Marin E."/>
            <person name="Kohn T."/>
            <person name="Peeters S.H."/>
            <person name="Heuer A."/>
            <person name="Rast P."/>
            <person name="Oberbeckmann S."/>
            <person name="Bunk B."/>
            <person name="Jeske O."/>
            <person name="Meyerdierks A."/>
            <person name="Storesund J.E."/>
            <person name="Kallscheuer N."/>
            <person name="Luecker S."/>
            <person name="Lage O.M."/>
            <person name="Pohl T."/>
            <person name="Merkel B.J."/>
            <person name="Hornburger P."/>
            <person name="Mueller R.-W."/>
            <person name="Bruemmer F."/>
            <person name="Labrenz M."/>
            <person name="Spormann A.M."/>
            <person name="Op Den Camp H."/>
            <person name="Overmann J."/>
            <person name="Amann R."/>
            <person name="Jetten M.S.M."/>
            <person name="Mascher T."/>
            <person name="Medema M.H."/>
            <person name="Devos D.P."/>
            <person name="Kaster A.-K."/>
            <person name="Ovreas L."/>
            <person name="Rohde M."/>
            <person name="Galperin M.Y."/>
            <person name="Jogler C."/>
        </authorList>
    </citation>
    <scope>NUCLEOTIDE SEQUENCE [LARGE SCALE GENOMIC DNA]</scope>
    <source>
        <strain evidence="3 4">KOR34</strain>
    </source>
</reference>
<accession>A0A5C5VB63</accession>
<proteinExistence type="predicted"/>
<sequence length="344" mass="38986" precursor="true">MRKLTFRLTVFAAAAMLAGPAVAETFVPGTGVFLEDCSDDFEDPSWSYRLNLPKSSYEQDERQRGPGGYSNNKLWHEGGKRGTPDVVKRVDTPPGGLLGSTGALMMQTRLSGIPGKLSGEQMQDDLLMKFDRRLGRSIPVSWQPSCTVRVYLPSFDQWENRSGPSFGMRADCRGRKPDGDVEPYWPGMFILFRSETSRNIEADYAQITVRANNRGQDARSFKIEQPGWITMGMSFTPDGMVHYYAKEGIEDLTEEDHLMSSYAYSWRCLTFNNFFFNVANWDNGRSWSTPWVIDDPKIFVQPPAGQVVDNLYRNRRRSNVASSSRSRSSNQAQNSSSRNSSRRR</sequence>
<protein>
    <recommendedName>
        <fullName evidence="5">Carbohydrate-binding domain-containing protein</fullName>
    </recommendedName>
</protein>